<dbReference type="InterPro" id="IPR013785">
    <property type="entry name" value="Aldolase_TIM"/>
</dbReference>
<feature type="binding site" evidence="8">
    <location>
        <position position="36"/>
    </location>
    <ligand>
        <name>Mg(2+)</name>
        <dbReference type="ChEBI" id="CHEBI:18420"/>
    </ligand>
</feature>
<dbReference type="PANTHER" id="PTHR42836:SF1">
    <property type="entry name" value="7-CARBOXY-7-DEAZAGUANINE SYNTHASE"/>
    <property type="match status" value="1"/>
</dbReference>
<dbReference type="GO" id="GO:0016840">
    <property type="term" value="F:carbon-nitrogen lyase activity"/>
    <property type="evidence" value="ECO:0007669"/>
    <property type="project" value="UniProtKB-UniRule"/>
</dbReference>
<feature type="binding site" evidence="8">
    <location>
        <position position="27"/>
    </location>
    <ligand>
        <name>[4Fe-4S] cluster</name>
        <dbReference type="ChEBI" id="CHEBI:49883"/>
        <note>4Fe-4S-S-AdoMet</note>
    </ligand>
</feature>
<comment type="caution">
    <text evidence="8">Lacks conserved residue(s) required for the propagation of feature annotation.</text>
</comment>
<keyword evidence="4 8" id="KW-0460">Magnesium</keyword>
<comment type="pathway">
    <text evidence="8">Purine metabolism; 7-cyano-7-deazaguanine biosynthesis.</text>
</comment>
<dbReference type="HOGENOM" id="CLU_066739_1_0_2"/>
<dbReference type="SFLD" id="SFLDS00029">
    <property type="entry name" value="Radical_SAM"/>
    <property type="match status" value="1"/>
</dbReference>
<dbReference type="GO" id="GO:0000287">
    <property type="term" value="F:magnesium ion binding"/>
    <property type="evidence" value="ECO:0007669"/>
    <property type="project" value="UniProtKB-UniRule"/>
</dbReference>
<dbReference type="KEGG" id="mhi:Mhar_0535"/>
<feature type="binding site" evidence="8">
    <location>
        <position position="23"/>
    </location>
    <ligand>
        <name>substrate</name>
    </ligand>
</feature>
<keyword evidence="7 8" id="KW-0456">Lyase</keyword>
<dbReference type="STRING" id="1110509.Mhar_0535"/>
<evidence type="ECO:0000256" key="5">
    <source>
        <dbReference type="ARBA" id="ARBA00023004"/>
    </source>
</evidence>
<dbReference type="InterPro" id="IPR058240">
    <property type="entry name" value="rSAM_sf"/>
</dbReference>
<keyword evidence="2 8" id="KW-0949">S-adenosyl-L-methionine</keyword>
<evidence type="ECO:0000256" key="6">
    <source>
        <dbReference type="ARBA" id="ARBA00023014"/>
    </source>
</evidence>
<comment type="catalytic activity">
    <reaction evidence="8">
        <text>6-carboxy-5,6,7,8-tetrahydropterin + H(+) = 7-carboxy-7-carbaguanine + NH4(+)</text>
        <dbReference type="Rhea" id="RHEA:27974"/>
        <dbReference type="ChEBI" id="CHEBI:15378"/>
        <dbReference type="ChEBI" id="CHEBI:28938"/>
        <dbReference type="ChEBI" id="CHEBI:61032"/>
        <dbReference type="ChEBI" id="CHEBI:61036"/>
        <dbReference type="EC" id="4.3.99.3"/>
    </reaction>
</comment>
<feature type="binding site" evidence="8">
    <location>
        <position position="86"/>
    </location>
    <ligand>
        <name>S-adenosyl-L-methionine</name>
        <dbReference type="ChEBI" id="CHEBI:59789"/>
    </ligand>
</feature>
<evidence type="ECO:0000256" key="2">
    <source>
        <dbReference type="ARBA" id="ARBA00022691"/>
    </source>
</evidence>
<feature type="binding site" evidence="8">
    <location>
        <position position="84"/>
    </location>
    <ligand>
        <name>substrate</name>
    </ligand>
</feature>
<comment type="similarity">
    <text evidence="8">Belongs to the radical SAM superfamily. 7-carboxy-7-deazaguanine synthase family.</text>
</comment>
<keyword evidence="11" id="KW-1185">Reference proteome</keyword>
<dbReference type="CDD" id="cd01335">
    <property type="entry name" value="Radical_SAM"/>
    <property type="match status" value="1"/>
</dbReference>
<dbReference type="AlphaFoldDB" id="G7WN61"/>
<reference evidence="10 11" key="1">
    <citation type="journal article" date="2012" name="PLoS ONE">
        <title>The genome characteristics and predicted function of methyl-group oxidation pathway in the obligate aceticlastic methanogens, Methanosaeta spp.</title>
        <authorList>
            <person name="Zhu J."/>
            <person name="Zheng H."/>
            <person name="Ai G."/>
            <person name="Zhang G."/>
            <person name="Liu D."/>
            <person name="Liu X."/>
            <person name="Dong X."/>
        </authorList>
    </citation>
    <scope>NUCLEOTIDE SEQUENCE [LARGE SCALE GENOMIC DNA]</scope>
    <source>
        <strain evidence="10 11">6Ac</strain>
    </source>
</reference>
<feature type="binding site" evidence="8">
    <location>
        <position position="31"/>
    </location>
    <ligand>
        <name>[4Fe-4S] cluster</name>
        <dbReference type="ChEBI" id="CHEBI:49883"/>
        <note>4Fe-4S-S-AdoMet</note>
    </ligand>
</feature>
<comment type="subunit">
    <text evidence="8">Homodimer.</text>
</comment>
<dbReference type="HAMAP" id="MF_00917">
    <property type="entry name" value="QueE"/>
    <property type="match status" value="1"/>
</dbReference>
<dbReference type="GeneID" id="12509704"/>
<dbReference type="EMBL" id="CP003117">
    <property type="protein sequence ID" value="AET63917.1"/>
    <property type="molecule type" value="Genomic_DNA"/>
</dbReference>
<dbReference type="GO" id="GO:1904047">
    <property type="term" value="F:S-adenosyl-L-methionine binding"/>
    <property type="evidence" value="ECO:0007669"/>
    <property type="project" value="UniProtKB-UniRule"/>
</dbReference>
<dbReference type="PATRIC" id="fig|1110509.7.peg.594"/>
<feature type="binding site" evidence="8">
    <location>
        <begin position="8"/>
        <end position="10"/>
    </location>
    <ligand>
        <name>substrate</name>
    </ligand>
</feature>
<evidence type="ECO:0000259" key="9">
    <source>
        <dbReference type="PROSITE" id="PS51918"/>
    </source>
</evidence>
<dbReference type="InterPro" id="IPR007197">
    <property type="entry name" value="rSAM"/>
</dbReference>
<dbReference type="Pfam" id="PF04055">
    <property type="entry name" value="Radical_SAM"/>
    <property type="match status" value="1"/>
</dbReference>
<evidence type="ECO:0000313" key="11">
    <source>
        <dbReference type="Proteomes" id="UP000005877"/>
    </source>
</evidence>
<feature type="binding site" evidence="8">
    <location>
        <position position="34"/>
    </location>
    <ligand>
        <name>[4Fe-4S] cluster</name>
        <dbReference type="ChEBI" id="CHEBI:49883"/>
        <note>4Fe-4S-S-AdoMet</note>
    </ligand>
</feature>
<evidence type="ECO:0000256" key="7">
    <source>
        <dbReference type="ARBA" id="ARBA00023239"/>
    </source>
</evidence>
<comment type="function">
    <text evidence="8">Catalyzes the complex heterocyclic radical-mediated conversion of 6-carboxy-5,6,7,8-tetrahydropterin (CPH4) to 7-carboxy-7-deazaguanine (CDG), a step common to the biosynthetic pathways of all 7-deazapurine-containing compounds.</text>
</comment>
<dbReference type="RefSeq" id="WP_014586102.1">
    <property type="nucleotide sequence ID" value="NC_017527.1"/>
</dbReference>
<accession>G7WN61</accession>
<proteinExistence type="inferred from homology"/>
<comment type="cofactor">
    <cofactor evidence="8">
        <name>Mg(2+)</name>
        <dbReference type="ChEBI" id="CHEBI:18420"/>
    </cofactor>
</comment>
<evidence type="ECO:0000256" key="4">
    <source>
        <dbReference type="ARBA" id="ARBA00022842"/>
    </source>
</evidence>
<dbReference type="PROSITE" id="PS51918">
    <property type="entry name" value="RADICAL_SAM"/>
    <property type="match status" value="1"/>
</dbReference>
<dbReference type="Proteomes" id="UP000005877">
    <property type="component" value="Chromosome"/>
</dbReference>
<dbReference type="PIRSF" id="PIRSF000370">
    <property type="entry name" value="QueE"/>
    <property type="match status" value="1"/>
</dbReference>
<comment type="cofactor">
    <cofactor evidence="8">
        <name>[4Fe-4S] cluster</name>
        <dbReference type="ChEBI" id="CHEBI:49883"/>
    </cofactor>
    <text evidence="8">Binds 1 [4Fe-4S] cluster. The cluster is coordinated with 3 cysteines and an exchangeable S-adenosyl-L-methionine.</text>
</comment>
<evidence type="ECO:0000256" key="8">
    <source>
        <dbReference type="HAMAP-Rule" id="MF_00917"/>
    </source>
</evidence>
<comment type="cofactor">
    <cofactor evidence="8">
        <name>S-adenosyl-L-methionine</name>
        <dbReference type="ChEBI" id="CHEBI:59789"/>
    </cofactor>
    <text evidence="8">Binds 1 S-adenosyl-L-methionine per subunit.</text>
</comment>
<organism evidence="10 11">
    <name type="scientific">Methanothrix harundinacea (strain 6Ac)</name>
    <name type="common">Methanosaeta harundinacea</name>
    <dbReference type="NCBI Taxonomy" id="1110509"/>
    <lineage>
        <taxon>Archaea</taxon>
        <taxon>Methanobacteriati</taxon>
        <taxon>Methanobacteriota</taxon>
        <taxon>Stenosarchaea group</taxon>
        <taxon>Methanomicrobia</taxon>
        <taxon>Methanotrichales</taxon>
        <taxon>Methanotrichaceae</taxon>
        <taxon>Methanothrix</taxon>
    </lineage>
</organism>
<dbReference type="EC" id="4.3.99.3" evidence="8"/>
<keyword evidence="1 8" id="KW-0004">4Fe-4S</keyword>
<evidence type="ECO:0000313" key="10">
    <source>
        <dbReference type="EMBL" id="AET63917.1"/>
    </source>
</evidence>
<dbReference type="SUPFAM" id="SSF102114">
    <property type="entry name" value="Radical SAM enzymes"/>
    <property type="match status" value="1"/>
</dbReference>
<dbReference type="UniPathway" id="UPA00391"/>
<keyword evidence="5 8" id="KW-0408">Iron</keyword>
<protein>
    <recommendedName>
        <fullName evidence="8">7-carboxy-7-deazaguanine synthase</fullName>
        <shortName evidence="8">CDG synthase</shortName>
        <ecNumber evidence="8">4.3.99.3</ecNumber>
    </recommendedName>
    <alternativeName>
        <fullName evidence="8">Archaeosine biosynthesis protein QueE</fullName>
    </alternativeName>
</protein>
<gene>
    <name evidence="8" type="primary">queE</name>
    <name evidence="10" type="ordered locus">Mhar_0535</name>
</gene>
<keyword evidence="3 8" id="KW-0479">Metal-binding</keyword>
<sequence length="239" mass="25744">MGEIFSSFQGEGPLLGRRQVFVRTAGCNLACAYCDSAKFRREVTFCDVIAPGLRRRAENPVSLAWTMEEVRALWGRGTHSVSITGGEPLCQPEFVEALARACSAEGMPVYLETNGFSHRRFSKMIPWIDIAAVDIKLPSAFSRGGSEELVENELASIEAASRRGVFTIAKVVVLASTPRAEIEGLVPRLAGLDAVVVLQPASGDGRPSPEKLTELFEAAAEVLSGVVVIPQAHKMMGIL</sequence>
<dbReference type="InterPro" id="IPR024924">
    <property type="entry name" value="7-CO-7-deazaguanine_synth-like"/>
</dbReference>
<keyword evidence="6 8" id="KW-0411">Iron-sulfur</keyword>
<dbReference type="Gene3D" id="3.20.20.70">
    <property type="entry name" value="Aldolase class I"/>
    <property type="match status" value="1"/>
</dbReference>
<evidence type="ECO:0000256" key="3">
    <source>
        <dbReference type="ARBA" id="ARBA00022723"/>
    </source>
</evidence>
<dbReference type="OrthoDB" id="7980at2157"/>
<dbReference type="GO" id="GO:0051539">
    <property type="term" value="F:4 iron, 4 sulfur cluster binding"/>
    <property type="evidence" value="ECO:0007669"/>
    <property type="project" value="UniProtKB-UniRule"/>
</dbReference>
<feature type="domain" description="Radical SAM core" evidence="9">
    <location>
        <begin position="14"/>
        <end position="239"/>
    </location>
</feature>
<feature type="binding site" evidence="8">
    <location>
        <begin position="33"/>
        <end position="35"/>
    </location>
    <ligand>
        <name>S-adenosyl-L-methionine</name>
        <dbReference type="ChEBI" id="CHEBI:59789"/>
    </ligand>
</feature>
<evidence type="ECO:0000256" key="1">
    <source>
        <dbReference type="ARBA" id="ARBA00022485"/>
    </source>
</evidence>
<dbReference type="PANTHER" id="PTHR42836">
    <property type="entry name" value="7-CARBOXY-7-DEAZAGUANINE SYNTHASE"/>
    <property type="match status" value="1"/>
</dbReference>
<name>G7WN61_METH6</name>